<protein>
    <recommendedName>
        <fullName evidence="2">UPF0102 protein H9761_15810</fullName>
    </recommendedName>
</protein>
<accession>A0A9D2SSE0</accession>
<dbReference type="Pfam" id="PF02021">
    <property type="entry name" value="UPF0102"/>
    <property type="match status" value="1"/>
</dbReference>
<dbReference type="EMBL" id="DWWS01000055">
    <property type="protein sequence ID" value="HJC25141.1"/>
    <property type="molecule type" value="Genomic_DNA"/>
</dbReference>
<gene>
    <name evidence="3" type="ORF">H9761_15810</name>
</gene>
<dbReference type="AlphaFoldDB" id="A0A9D2SSE0"/>
<dbReference type="Gene3D" id="3.40.1350.10">
    <property type="match status" value="1"/>
</dbReference>
<proteinExistence type="inferred from homology"/>
<comment type="similarity">
    <text evidence="1 2">Belongs to the UPF0102 family.</text>
</comment>
<dbReference type="InterPro" id="IPR011335">
    <property type="entry name" value="Restrct_endonuc-II-like"/>
</dbReference>
<dbReference type="SUPFAM" id="SSF52980">
    <property type="entry name" value="Restriction endonuclease-like"/>
    <property type="match status" value="1"/>
</dbReference>
<evidence type="ECO:0000256" key="2">
    <source>
        <dbReference type="HAMAP-Rule" id="MF_00048"/>
    </source>
</evidence>
<dbReference type="PANTHER" id="PTHR34039:SF1">
    <property type="entry name" value="UPF0102 PROTEIN YRAN"/>
    <property type="match status" value="1"/>
</dbReference>
<sequence>MNRREIGTAYEEAAAVFLEGKGVRILEKNFRCREGEIDLIGRDGEYLVFFEVKYRKNADAGFPAEAVGIAKQKKICRAAKYYLYRKHWGESVPVRFDVIAVCAERMNWYQNAFDYIGN</sequence>
<evidence type="ECO:0000313" key="3">
    <source>
        <dbReference type="EMBL" id="HJC25141.1"/>
    </source>
</evidence>
<dbReference type="HAMAP" id="MF_00048">
    <property type="entry name" value="UPF0102"/>
    <property type="match status" value="1"/>
</dbReference>
<dbReference type="NCBIfam" id="NF009150">
    <property type="entry name" value="PRK12497.1-3"/>
    <property type="match status" value="1"/>
</dbReference>
<organism evidence="3 4">
    <name type="scientific">Candidatus Eisenbergiella merdavium</name>
    <dbReference type="NCBI Taxonomy" id="2838551"/>
    <lineage>
        <taxon>Bacteria</taxon>
        <taxon>Bacillati</taxon>
        <taxon>Bacillota</taxon>
        <taxon>Clostridia</taxon>
        <taxon>Lachnospirales</taxon>
        <taxon>Lachnospiraceae</taxon>
        <taxon>Eisenbergiella</taxon>
    </lineage>
</organism>
<dbReference type="Proteomes" id="UP000823891">
    <property type="component" value="Unassembled WGS sequence"/>
</dbReference>
<dbReference type="InterPro" id="IPR011856">
    <property type="entry name" value="tRNA_endonuc-like_dom_sf"/>
</dbReference>
<reference evidence="3" key="1">
    <citation type="journal article" date="2021" name="PeerJ">
        <title>Extensive microbial diversity within the chicken gut microbiome revealed by metagenomics and culture.</title>
        <authorList>
            <person name="Gilroy R."/>
            <person name="Ravi A."/>
            <person name="Getino M."/>
            <person name="Pursley I."/>
            <person name="Horton D.L."/>
            <person name="Alikhan N.F."/>
            <person name="Baker D."/>
            <person name="Gharbi K."/>
            <person name="Hall N."/>
            <person name="Watson M."/>
            <person name="Adriaenssens E.M."/>
            <person name="Foster-Nyarko E."/>
            <person name="Jarju S."/>
            <person name="Secka A."/>
            <person name="Antonio M."/>
            <person name="Oren A."/>
            <person name="Chaudhuri R.R."/>
            <person name="La Ragione R."/>
            <person name="Hildebrand F."/>
            <person name="Pallen M.J."/>
        </authorList>
    </citation>
    <scope>NUCLEOTIDE SEQUENCE</scope>
    <source>
        <strain evidence="3">USAMLcec2-132</strain>
    </source>
</reference>
<evidence type="ECO:0000313" key="4">
    <source>
        <dbReference type="Proteomes" id="UP000823891"/>
    </source>
</evidence>
<comment type="caution">
    <text evidence="3">The sequence shown here is derived from an EMBL/GenBank/DDBJ whole genome shotgun (WGS) entry which is preliminary data.</text>
</comment>
<evidence type="ECO:0000256" key="1">
    <source>
        <dbReference type="ARBA" id="ARBA00006738"/>
    </source>
</evidence>
<dbReference type="PANTHER" id="PTHR34039">
    <property type="entry name" value="UPF0102 PROTEIN YRAN"/>
    <property type="match status" value="1"/>
</dbReference>
<reference evidence="3" key="2">
    <citation type="submission" date="2021-04" db="EMBL/GenBank/DDBJ databases">
        <authorList>
            <person name="Gilroy R."/>
        </authorList>
    </citation>
    <scope>NUCLEOTIDE SEQUENCE</scope>
    <source>
        <strain evidence="3">USAMLcec2-132</strain>
    </source>
</reference>
<dbReference type="GO" id="GO:0003676">
    <property type="term" value="F:nucleic acid binding"/>
    <property type="evidence" value="ECO:0007669"/>
    <property type="project" value="InterPro"/>
</dbReference>
<name>A0A9D2SSE0_9FIRM</name>
<dbReference type="InterPro" id="IPR003509">
    <property type="entry name" value="UPF0102_YraN-like"/>
</dbReference>
<dbReference type="CDD" id="cd20736">
    <property type="entry name" value="PoNe_Nuclease"/>
    <property type="match status" value="1"/>
</dbReference>
<dbReference type="NCBIfam" id="TIGR00252">
    <property type="entry name" value="YraN family protein"/>
    <property type="match status" value="1"/>
</dbReference>